<keyword evidence="5" id="KW-1185">Reference proteome</keyword>
<sequence length="776" mass="87279">MKLLKYLLLFLPLFIGANKISAQGKTGGTVRGFVYDKGNGSAILFTNVFLDGTSYGATTDENGFFSFGNVPEGNYTLKIKSFNYQEYSEDIEITKGGLISRKIYLEASAIEMDEVEVSAERSRNTTQVKMSVTKISPKEIKALPSVGGQPDLAQYLQVLPGVIFTGDQGGQLYIRGGSPIQNLVLLDGMTIYNPFHSIGLFSVFDTEIISNADVYTGGFNARYGGRISSVMDIKTRAGNKTRNSGKIGVNPFGARLLLEGPLKKLDEETGLSTSYILSAKTSYLEQSANQFYSYASEDGLPYTFTDLYGKLSFNSRSGSQFNLFGFNFQDNVNYQGVSQLGWNSYGFGSHFLAVPSASPVIIEGNFAYSQYGISLQEEGLSERSSSVGNFNLGLNFKYFNGDNETRYGFNVYGIRTTFDYFNRFGAGFNTSDNATEMALYFLKKFKAGSFVFEPSIRTHYYASVSEFVVEPRLGVKYNLSEFVRLKAATGRYSQNLIAGNSDRDVVNLFYAFLSSPTNLPETFVNENGERVSIDSKLQKADHFIGGVELDVTKRFSINAEAYFKNFRQLTNVNRNKIFEDNLANEGRPEELRKDYVLETGDAKGLDFTFKYNAPRYYVWLVYSLGKVTRWDGEKYYPPVFDRRHNLNFVSSVFLGKKRNWELSGRWNFGTPFPFTQTRGFFEQLTFNGGYNSDFTDENGSFAIENGGLNQGRLSTYHRFDLSLKHTWEISEHRSLETVVSVTNVYNRNNIFYIDAIRGNKVYQLPILPSLGVTYTF</sequence>
<feature type="domain" description="TonB-dependent receptor plug" evidence="3">
    <location>
        <begin position="127"/>
        <end position="226"/>
    </location>
</feature>
<accession>A0A5C6V9B5</accession>
<comment type="similarity">
    <text evidence="1">Belongs to the TonB-dependent receptor family.</text>
</comment>
<dbReference type="Pfam" id="PF13715">
    <property type="entry name" value="CarbopepD_reg_2"/>
    <property type="match status" value="1"/>
</dbReference>
<keyword evidence="4" id="KW-0675">Receptor</keyword>
<comment type="caution">
    <text evidence="4">The sequence shown here is derived from an EMBL/GenBank/DDBJ whole genome shotgun (WGS) entry which is preliminary data.</text>
</comment>
<name>A0A5C6V9B5_9FLAO</name>
<dbReference type="SUPFAM" id="SSF49464">
    <property type="entry name" value="Carboxypeptidase regulatory domain-like"/>
    <property type="match status" value="1"/>
</dbReference>
<feature type="signal peptide" evidence="2">
    <location>
        <begin position="1"/>
        <end position="22"/>
    </location>
</feature>
<dbReference type="Pfam" id="PF07715">
    <property type="entry name" value="Plug"/>
    <property type="match status" value="1"/>
</dbReference>
<proteinExistence type="inferred from homology"/>
<keyword evidence="1" id="KW-0813">Transport</keyword>
<dbReference type="InterPro" id="IPR039426">
    <property type="entry name" value="TonB-dep_rcpt-like"/>
</dbReference>
<dbReference type="Proteomes" id="UP000321168">
    <property type="component" value="Unassembled WGS sequence"/>
</dbReference>
<dbReference type="PROSITE" id="PS52016">
    <property type="entry name" value="TONB_DEPENDENT_REC_3"/>
    <property type="match status" value="1"/>
</dbReference>
<evidence type="ECO:0000313" key="5">
    <source>
        <dbReference type="Proteomes" id="UP000321168"/>
    </source>
</evidence>
<dbReference type="RefSeq" id="WP_147013715.1">
    <property type="nucleotide sequence ID" value="NZ_VORB01000003.1"/>
</dbReference>
<dbReference type="AlphaFoldDB" id="A0A5C6V9B5"/>
<protein>
    <submittedName>
        <fullName evidence="4">TonB-dependent receptor</fullName>
    </submittedName>
</protein>
<dbReference type="OrthoDB" id="9803050at2"/>
<keyword evidence="1" id="KW-0998">Cell outer membrane</keyword>
<gene>
    <name evidence="4" type="ORF">FRX97_04215</name>
</gene>
<dbReference type="EMBL" id="VORB01000003">
    <property type="protein sequence ID" value="TXC81727.1"/>
    <property type="molecule type" value="Genomic_DNA"/>
</dbReference>
<dbReference type="InterPro" id="IPR008969">
    <property type="entry name" value="CarboxyPept-like_regulatory"/>
</dbReference>
<dbReference type="Gene3D" id="2.60.40.1120">
    <property type="entry name" value="Carboxypeptidase-like, regulatory domain"/>
    <property type="match status" value="1"/>
</dbReference>
<keyword evidence="1" id="KW-1134">Transmembrane beta strand</keyword>
<evidence type="ECO:0000256" key="2">
    <source>
        <dbReference type="SAM" id="SignalP"/>
    </source>
</evidence>
<organism evidence="4 5">
    <name type="scientific">Luteibaculum oceani</name>
    <dbReference type="NCBI Taxonomy" id="1294296"/>
    <lineage>
        <taxon>Bacteria</taxon>
        <taxon>Pseudomonadati</taxon>
        <taxon>Bacteroidota</taxon>
        <taxon>Flavobacteriia</taxon>
        <taxon>Flavobacteriales</taxon>
        <taxon>Luteibaculaceae</taxon>
        <taxon>Luteibaculum</taxon>
    </lineage>
</organism>
<evidence type="ECO:0000256" key="1">
    <source>
        <dbReference type="PROSITE-ProRule" id="PRU01360"/>
    </source>
</evidence>
<dbReference type="GO" id="GO:0009279">
    <property type="term" value="C:cell outer membrane"/>
    <property type="evidence" value="ECO:0007669"/>
    <property type="project" value="UniProtKB-SubCell"/>
</dbReference>
<dbReference type="SUPFAM" id="SSF56935">
    <property type="entry name" value="Porins"/>
    <property type="match status" value="1"/>
</dbReference>
<evidence type="ECO:0000313" key="4">
    <source>
        <dbReference type="EMBL" id="TXC81727.1"/>
    </source>
</evidence>
<evidence type="ECO:0000259" key="3">
    <source>
        <dbReference type="Pfam" id="PF07715"/>
    </source>
</evidence>
<dbReference type="Gene3D" id="2.170.130.10">
    <property type="entry name" value="TonB-dependent receptor, plug domain"/>
    <property type="match status" value="1"/>
</dbReference>
<dbReference type="InterPro" id="IPR037066">
    <property type="entry name" value="Plug_dom_sf"/>
</dbReference>
<comment type="subcellular location">
    <subcellularLocation>
        <location evidence="1">Cell outer membrane</location>
        <topology evidence="1">Multi-pass membrane protein</topology>
    </subcellularLocation>
</comment>
<dbReference type="InterPro" id="IPR012910">
    <property type="entry name" value="Plug_dom"/>
</dbReference>
<reference evidence="4 5" key="1">
    <citation type="submission" date="2019-08" db="EMBL/GenBank/DDBJ databases">
        <title>Genome of Luteibaculum oceani JCM 18817.</title>
        <authorList>
            <person name="Bowman J.P."/>
        </authorList>
    </citation>
    <scope>NUCLEOTIDE SEQUENCE [LARGE SCALE GENOMIC DNA]</scope>
    <source>
        <strain evidence="4 5">JCM 18817</strain>
    </source>
</reference>
<keyword evidence="1" id="KW-0472">Membrane</keyword>
<keyword evidence="1" id="KW-0812">Transmembrane</keyword>
<feature type="chain" id="PRO_5022703540" evidence="2">
    <location>
        <begin position="23"/>
        <end position="776"/>
    </location>
</feature>
<keyword evidence="2" id="KW-0732">Signal</keyword>